<organism evidence="12 13">
    <name type="scientific">Rodentibacter genomosp. 2</name>
    <dbReference type="NCBI Taxonomy" id="1908266"/>
    <lineage>
        <taxon>Bacteria</taxon>
        <taxon>Pseudomonadati</taxon>
        <taxon>Pseudomonadota</taxon>
        <taxon>Gammaproteobacteria</taxon>
        <taxon>Pasteurellales</taxon>
        <taxon>Pasteurellaceae</taxon>
        <taxon>Rodentibacter</taxon>
    </lineage>
</organism>
<dbReference type="InterPro" id="IPR014347">
    <property type="entry name" value="Tautomerase/MIF_sf"/>
</dbReference>
<name>A0A1V3JIM7_9PAST</name>
<comment type="catalytic activity">
    <reaction evidence="6">
        <text>L-dopachrome = 5,6-dihydroxyindole-2-carboxylate</text>
        <dbReference type="Rhea" id="RHEA:13041"/>
        <dbReference type="ChEBI" id="CHEBI:16875"/>
        <dbReference type="ChEBI" id="CHEBI:57509"/>
        <dbReference type="EC" id="5.3.3.12"/>
    </reaction>
</comment>
<comment type="subcellular location">
    <subcellularLocation>
        <location evidence="1">Secreted</location>
    </subcellularLocation>
</comment>
<comment type="caution">
    <text evidence="12">The sequence shown here is derived from an EMBL/GenBank/DDBJ whole genome shotgun (WGS) entry which is preliminary data.</text>
</comment>
<evidence type="ECO:0000256" key="1">
    <source>
        <dbReference type="ARBA" id="ARBA00004613"/>
    </source>
</evidence>
<evidence type="ECO:0000256" key="3">
    <source>
        <dbReference type="ARBA" id="ARBA00022525"/>
    </source>
</evidence>
<evidence type="ECO:0000256" key="11">
    <source>
        <dbReference type="ARBA" id="ARBA00042730"/>
    </source>
</evidence>
<dbReference type="GO" id="GO:0050178">
    <property type="term" value="F:phenylpyruvate tautomerase activity"/>
    <property type="evidence" value="ECO:0007669"/>
    <property type="project" value="UniProtKB-EC"/>
</dbReference>
<evidence type="ECO:0000256" key="6">
    <source>
        <dbReference type="ARBA" id="ARBA00036823"/>
    </source>
</evidence>
<dbReference type="EC" id="5.3.3.12" evidence="7"/>
<dbReference type="GO" id="GO:0004167">
    <property type="term" value="F:dopachrome isomerase activity"/>
    <property type="evidence" value="ECO:0007669"/>
    <property type="project" value="UniProtKB-EC"/>
</dbReference>
<dbReference type="GO" id="GO:0005125">
    <property type="term" value="F:cytokine activity"/>
    <property type="evidence" value="ECO:0007669"/>
    <property type="project" value="UniProtKB-KW"/>
</dbReference>
<dbReference type="Pfam" id="PF01187">
    <property type="entry name" value="MIF"/>
    <property type="match status" value="1"/>
</dbReference>
<sequence length="113" mass="12590">MAFISVKTTAPMTAEVETLLKKQIGQAMSLIGQSEAYLMLILEGNQSLYLRGEKQPAALINANIFGNPQHFGYTDFAQRLTQIMNEILNIPPQNSYIQFNDIQSWAVAGNLIE</sequence>
<proteinExistence type="predicted"/>
<dbReference type="SUPFAM" id="SSF55331">
    <property type="entry name" value="Tautomerase/MIF"/>
    <property type="match status" value="1"/>
</dbReference>
<evidence type="ECO:0000256" key="10">
    <source>
        <dbReference type="ARBA" id="ARBA00041912"/>
    </source>
</evidence>
<evidence type="ECO:0000313" key="13">
    <source>
        <dbReference type="Proteomes" id="UP000188541"/>
    </source>
</evidence>
<evidence type="ECO:0000256" key="8">
    <source>
        <dbReference type="ARBA" id="ARBA00039086"/>
    </source>
</evidence>
<dbReference type="GO" id="GO:0005615">
    <property type="term" value="C:extracellular space"/>
    <property type="evidence" value="ECO:0007669"/>
    <property type="project" value="UniProtKB-KW"/>
</dbReference>
<keyword evidence="13" id="KW-1185">Reference proteome</keyword>
<evidence type="ECO:0000256" key="2">
    <source>
        <dbReference type="ARBA" id="ARBA00022514"/>
    </source>
</evidence>
<evidence type="ECO:0000256" key="4">
    <source>
        <dbReference type="ARBA" id="ARBA00023235"/>
    </source>
</evidence>
<evidence type="ECO:0000256" key="9">
    <source>
        <dbReference type="ARBA" id="ARBA00041631"/>
    </source>
</evidence>
<dbReference type="InterPro" id="IPR001398">
    <property type="entry name" value="Macrophage_inhib_fac"/>
</dbReference>
<dbReference type="STRING" id="1908266.BKK55_05905"/>
<gene>
    <name evidence="12" type="ORF">BKK55_05905</name>
</gene>
<dbReference type="EC" id="5.3.2.1" evidence="8"/>
<dbReference type="Proteomes" id="UP000188541">
    <property type="component" value="Unassembled WGS sequence"/>
</dbReference>
<evidence type="ECO:0000256" key="7">
    <source>
        <dbReference type="ARBA" id="ARBA00038932"/>
    </source>
</evidence>
<keyword evidence="2" id="KW-0202">Cytokine</keyword>
<reference evidence="12 13" key="1">
    <citation type="submission" date="2016-10" db="EMBL/GenBank/DDBJ databases">
        <title>Rodentibacter gen. nov. and new species.</title>
        <authorList>
            <person name="Christensen H."/>
        </authorList>
    </citation>
    <scope>NUCLEOTIDE SEQUENCE [LARGE SCALE GENOMIC DNA]</scope>
    <source>
        <strain evidence="12 13">1996246016</strain>
    </source>
</reference>
<comment type="catalytic activity">
    <reaction evidence="5">
        <text>3-phenylpyruvate = enol-phenylpyruvate</text>
        <dbReference type="Rhea" id="RHEA:17097"/>
        <dbReference type="ChEBI" id="CHEBI:16815"/>
        <dbReference type="ChEBI" id="CHEBI:18005"/>
        <dbReference type="EC" id="5.3.2.1"/>
    </reaction>
</comment>
<dbReference type="Gene3D" id="3.30.429.10">
    <property type="entry name" value="Macrophage Migration Inhibitory Factor"/>
    <property type="match status" value="1"/>
</dbReference>
<dbReference type="EMBL" id="MLHO01000028">
    <property type="protein sequence ID" value="OOF56671.1"/>
    <property type="molecule type" value="Genomic_DNA"/>
</dbReference>
<protein>
    <recommendedName>
        <fullName evidence="11">L-dopachrome isomerase</fullName>
        <ecNumber evidence="8">5.3.2.1</ecNumber>
        <ecNumber evidence="7">5.3.3.12</ecNumber>
    </recommendedName>
    <alternativeName>
        <fullName evidence="9">L-dopachrome tautomerase</fullName>
    </alternativeName>
    <alternativeName>
        <fullName evidence="10">Phenylpyruvate tautomerase</fullName>
    </alternativeName>
</protein>
<evidence type="ECO:0000313" key="12">
    <source>
        <dbReference type="EMBL" id="OOF56671.1"/>
    </source>
</evidence>
<dbReference type="AlphaFoldDB" id="A0A1V3JIM7"/>
<evidence type="ECO:0000256" key="5">
    <source>
        <dbReference type="ARBA" id="ARBA00036735"/>
    </source>
</evidence>
<dbReference type="PANTHER" id="PTHR11954">
    <property type="entry name" value="D-DOPACHROME DECARBOXYLASE"/>
    <property type="match status" value="1"/>
</dbReference>
<accession>A0A1V3JIM7</accession>
<dbReference type="PANTHER" id="PTHR11954:SF6">
    <property type="entry name" value="MACROPHAGE MIGRATION INHIBITORY FACTOR"/>
    <property type="match status" value="1"/>
</dbReference>
<keyword evidence="4" id="KW-0413">Isomerase</keyword>
<keyword evidence="3" id="KW-0964">Secreted</keyword>